<evidence type="ECO:0000256" key="1">
    <source>
        <dbReference type="ARBA" id="ARBA00006295"/>
    </source>
</evidence>
<dbReference type="Proteomes" id="UP001197378">
    <property type="component" value="Unassembled WGS sequence"/>
</dbReference>
<name>A0AAE2YN85_9PROT</name>
<evidence type="ECO:0000313" key="6">
    <source>
        <dbReference type="EMBL" id="MBU2787107.1"/>
    </source>
</evidence>
<dbReference type="SMART" id="SM00470">
    <property type="entry name" value="ParB"/>
    <property type="match status" value="1"/>
</dbReference>
<dbReference type="SUPFAM" id="SSF110849">
    <property type="entry name" value="ParB/Sulfiredoxin"/>
    <property type="match status" value="1"/>
</dbReference>
<dbReference type="GO" id="GO:0007059">
    <property type="term" value="P:chromosome segregation"/>
    <property type="evidence" value="ECO:0007669"/>
    <property type="project" value="UniProtKB-KW"/>
</dbReference>
<sequence>MSKKPAALGRGLDALFAGNRETSTLRNLPLDLIHPGAQQARKHFDEAALAELADSIRAEGVLQPILVRAEAGGRYELLAGERRWRAAQLAGLREIPALIREASEQQALVIGIIENIQRQDLDPLEEAAALQRLLDEFHLSHEALAQALGRSRAAISNQLRLLRLDPSLAPQLRSGGLTAGHARTLLSLPPPAQRQAAAEIIAKGLSVRQAELLVKNVQDRENRVSEEVDPNLAALLVQLEKTLGLQVRIAVRREGGELRIRWRNAAEATGLWQRLGVTDDSVPVS</sequence>
<evidence type="ECO:0000313" key="7">
    <source>
        <dbReference type="Proteomes" id="UP001197378"/>
    </source>
</evidence>
<dbReference type="EMBL" id="JAAXYO010000033">
    <property type="protein sequence ID" value="MBU2787107.1"/>
    <property type="molecule type" value="Genomic_DNA"/>
</dbReference>
<evidence type="ECO:0000256" key="4">
    <source>
        <dbReference type="ARBA" id="ARBA00025472"/>
    </source>
</evidence>
<dbReference type="PANTHER" id="PTHR33375">
    <property type="entry name" value="CHROMOSOME-PARTITIONING PROTEIN PARB-RELATED"/>
    <property type="match status" value="1"/>
</dbReference>
<keyword evidence="3" id="KW-0238">DNA-binding</keyword>
<dbReference type="InterPro" id="IPR004437">
    <property type="entry name" value="ParB/RepB/Spo0J"/>
</dbReference>
<dbReference type="AlphaFoldDB" id="A0AAE2YN85"/>
<dbReference type="Pfam" id="PF17762">
    <property type="entry name" value="HTH_ParB"/>
    <property type="match status" value="1"/>
</dbReference>
<dbReference type="FunFam" id="1.10.10.2830:FF:000001">
    <property type="entry name" value="Chromosome partitioning protein ParB"/>
    <property type="match status" value="1"/>
</dbReference>
<dbReference type="InterPro" id="IPR036086">
    <property type="entry name" value="ParB/Sulfiredoxin_sf"/>
</dbReference>
<organism evidence="6 7">
    <name type="scientific">Igneacidithiobacillus copahuensis</name>
    <dbReference type="NCBI Taxonomy" id="2724909"/>
    <lineage>
        <taxon>Bacteria</taxon>
        <taxon>Pseudomonadati</taxon>
        <taxon>Pseudomonadota</taxon>
        <taxon>Acidithiobacillia</taxon>
        <taxon>Acidithiobacillales</taxon>
        <taxon>Acidithiobacillaceae</taxon>
        <taxon>Igneacidithiobacillus</taxon>
    </lineage>
</organism>
<evidence type="ECO:0000259" key="5">
    <source>
        <dbReference type="SMART" id="SM00470"/>
    </source>
</evidence>
<gene>
    <name evidence="6" type="ORF">HFQ13_02585</name>
</gene>
<dbReference type="GO" id="GO:0005694">
    <property type="term" value="C:chromosome"/>
    <property type="evidence" value="ECO:0007669"/>
    <property type="project" value="TreeGrafter"/>
</dbReference>
<dbReference type="NCBIfam" id="TIGR00180">
    <property type="entry name" value="parB_part"/>
    <property type="match status" value="1"/>
</dbReference>
<evidence type="ECO:0000256" key="3">
    <source>
        <dbReference type="ARBA" id="ARBA00023125"/>
    </source>
</evidence>
<dbReference type="SUPFAM" id="SSF109709">
    <property type="entry name" value="KorB DNA-binding domain-like"/>
    <property type="match status" value="1"/>
</dbReference>
<dbReference type="Pfam" id="PF02195">
    <property type="entry name" value="ParB_N"/>
    <property type="match status" value="1"/>
</dbReference>
<dbReference type="Gene3D" id="1.10.10.2830">
    <property type="match status" value="1"/>
</dbReference>
<evidence type="ECO:0000256" key="2">
    <source>
        <dbReference type="ARBA" id="ARBA00022829"/>
    </source>
</evidence>
<dbReference type="CDD" id="cd16393">
    <property type="entry name" value="SPO0J_N"/>
    <property type="match status" value="1"/>
</dbReference>
<dbReference type="Gene3D" id="3.90.1530.30">
    <property type="match status" value="1"/>
</dbReference>
<keyword evidence="2" id="KW-0159">Chromosome partition</keyword>
<dbReference type="InterPro" id="IPR041468">
    <property type="entry name" value="HTH_ParB/Spo0J"/>
</dbReference>
<comment type="function">
    <text evidence="4">Involved in chromosome partition. Localize to both poles of the predivisional cell following completion of DNA replication. Binds to the DNA origin of replication.</text>
</comment>
<reference evidence="6" key="1">
    <citation type="journal article" date="2021" name="ISME J.">
        <title>Genomic evolution of the class Acidithiobacillia: deep-branching Proteobacteria living in extreme acidic conditions.</title>
        <authorList>
            <person name="Moya-Beltran A."/>
            <person name="Beard S."/>
            <person name="Rojas-Villalobos C."/>
            <person name="Issotta F."/>
            <person name="Gallardo Y."/>
            <person name="Ulloa R."/>
            <person name="Giaveno A."/>
            <person name="Degli Esposti M."/>
            <person name="Johnson D.B."/>
            <person name="Quatrini R."/>
        </authorList>
    </citation>
    <scope>NUCLEOTIDE SEQUENCE</scope>
    <source>
        <strain evidence="6">VAN18-1</strain>
    </source>
</reference>
<comment type="caution">
    <text evidence="6">The sequence shown here is derived from an EMBL/GenBank/DDBJ whole genome shotgun (WGS) entry which is preliminary data.</text>
</comment>
<keyword evidence="7" id="KW-1185">Reference proteome</keyword>
<proteinExistence type="inferred from homology"/>
<accession>A0AAE2YN85</accession>
<dbReference type="InterPro" id="IPR050336">
    <property type="entry name" value="Chromosome_partition/occlusion"/>
</dbReference>
<dbReference type="Pfam" id="PF23552">
    <property type="entry name" value="ParB_C"/>
    <property type="match status" value="1"/>
</dbReference>
<dbReference type="FunFam" id="3.90.1530.30:FF:000001">
    <property type="entry name" value="Chromosome partitioning protein ParB"/>
    <property type="match status" value="1"/>
</dbReference>
<dbReference type="GO" id="GO:0003677">
    <property type="term" value="F:DNA binding"/>
    <property type="evidence" value="ECO:0007669"/>
    <property type="project" value="UniProtKB-KW"/>
</dbReference>
<protein>
    <submittedName>
        <fullName evidence="6">ParB/RepB/Spo0J family partition protein</fullName>
    </submittedName>
</protein>
<dbReference type="RefSeq" id="WP_215872119.1">
    <property type="nucleotide sequence ID" value="NZ_JAAXYO010000033.1"/>
</dbReference>
<dbReference type="PANTHER" id="PTHR33375:SF1">
    <property type="entry name" value="CHROMOSOME-PARTITIONING PROTEIN PARB-RELATED"/>
    <property type="match status" value="1"/>
</dbReference>
<feature type="domain" description="ParB-like N-terminal" evidence="5">
    <location>
        <begin position="26"/>
        <end position="116"/>
    </location>
</feature>
<dbReference type="InterPro" id="IPR003115">
    <property type="entry name" value="ParB_N"/>
</dbReference>
<comment type="similarity">
    <text evidence="1">Belongs to the ParB family.</text>
</comment>
<dbReference type="InterPro" id="IPR057240">
    <property type="entry name" value="ParB_dimer_C"/>
</dbReference>